<dbReference type="InterPro" id="IPR023430">
    <property type="entry name" value="Pept_HybD-like_dom_sf"/>
</dbReference>
<dbReference type="AlphaFoldDB" id="A0A919XW63"/>
<dbReference type="RefSeq" id="WP_212939841.1">
    <property type="nucleotide sequence ID" value="NZ_BORR01000008.1"/>
</dbReference>
<dbReference type="NCBIfam" id="TIGR02841">
    <property type="entry name" value="spore_YyaC"/>
    <property type="match status" value="1"/>
</dbReference>
<evidence type="ECO:0000313" key="1">
    <source>
        <dbReference type="EMBL" id="GIO37578.1"/>
    </source>
</evidence>
<proteinExistence type="predicted"/>
<gene>
    <name evidence="1" type="ORF">J41TS12_24390</name>
</gene>
<dbReference type="Pfam" id="PF06866">
    <property type="entry name" value="DUF1256"/>
    <property type="match status" value="1"/>
</dbReference>
<organism evidence="1 2">
    <name type="scientific">Paenibacillus antibioticophila</name>
    <dbReference type="NCBI Taxonomy" id="1274374"/>
    <lineage>
        <taxon>Bacteria</taxon>
        <taxon>Bacillati</taxon>
        <taxon>Bacillota</taxon>
        <taxon>Bacilli</taxon>
        <taxon>Bacillales</taxon>
        <taxon>Paenibacillaceae</taxon>
        <taxon>Paenibacillus</taxon>
    </lineage>
</organism>
<dbReference type="Proteomes" id="UP000681162">
    <property type="component" value="Unassembled WGS sequence"/>
</dbReference>
<name>A0A919XW63_9BACL</name>
<evidence type="ECO:0000313" key="2">
    <source>
        <dbReference type="Proteomes" id="UP000681162"/>
    </source>
</evidence>
<accession>A0A919XW63</accession>
<dbReference type="EMBL" id="BORR01000008">
    <property type="protein sequence ID" value="GIO37578.1"/>
    <property type="molecule type" value="Genomic_DNA"/>
</dbReference>
<comment type="caution">
    <text evidence="1">The sequence shown here is derived from an EMBL/GenBank/DDBJ whole genome shotgun (WGS) entry which is preliminary data.</text>
</comment>
<keyword evidence="2" id="KW-1185">Reference proteome</keyword>
<protein>
    <recommendedName>
        <fullName evidence="3">Spore protease YyaC</fullName>
    </recommendedName>
</protein>
<dbReference type="InterPro" id="IPR009665">
    <property type="entry name" value="YyaC"/>
</dbReference>
<dbReference type="SUPFAM" id="SSF53163">
    <property type="entry name" value="HybD-like"/>
    <property type="match status" value="1"/>
</dbReference>
<evidence type="ECO:0008006" key="3">
    <source>
        <dbReference type="Google" id="ProtNLM"/>
    </source>
</evidence>
<reference evidence="1 2" key="1">
    <citation type="submission" date="2021-03" db="EMBL/GenBank/DDBJ databases">
        <title>Antimicrobial resistance genes in bacteria isolated from Japanese honey, and their potential for conferring macrolide and lincosamide resistance in the American foulbrood pathogen Paenibacillus larvae.</title>
        <authorList>
            <person name="Okamoto M."/>
            <person name="Kumagai M."/>
            <person name="Kanamori H."/>
            <person name="Takamatsu D."/>
        </authorList>
    </citation>
    <scope>NUCLEOTIDE SEQUENCE [LARGE SCALE GENOMIC DNA]</scope>
    <source>
        <strain evidence="1 2">J41TS12</strain>
    </source>
</reference>
<sequence length="179" mass="19303">MLLDDNRKLSASGPDYKRMSGDELADFFRGIRRRHHGEHIVFLCVGTDRSSGDALGPLVGSRLMELGFKYVIGTMPNPCDAANLERLILDIPPDSIIIAIDACLGATASVGSFLVSEQPLHPARSVGTKLPAVGNYSVAAVVNVNSPKPYWTLQMTSLYLVMQMAEQIALAAAEGFQRG</sequence>